<gene>
    <name evidence="2" type="ORF">HLB23_23910</name>
</gene>
<keyword evidence="3" id="KW-1185">Reference proteome</keyword>
<organism evidence="2 3">
    <name type="scientific">Nocardia uniformis</name>
    <dbReference type="NCBI Taxonomy" id="53432"/>
    <lineage>
        <taxon>Bacteria</taxon>
        <taxon>Bacillati</taxon>
        <taxon>Actinomycetota</taxon>
        <taxon>Actinomycetes</taxon>
        <taxon>Mycobacteriales</taxon>
        <taxon>Nocardiaceae</taxon>
        <taxon>Nocardia</taxon>
    </lineage>
</organism>
<dbReference type="Pfam" id="PF13560">
    <property type="entry name" value="HTH_31"/>
    <property type="match status" value="1"/>
</dbReference>
<comment type="caution">
    <text evidence="2">The sequence shown here is derived from an EMBL/GenBank/DDBJ whole genome shotgun (WGS) entry which is preliminary data.</text>
</comment>
<reference evidence="2 3" key="1">
    <citation type="submission" date="2020-05" db="EMBL/GenBank/DDBJ databases">
        <title>MicrobeNet Type strains.</title>
        <authorList>
            <person name="Nicholson A.C."/>
        </authorList>
    </citation>
    <scope>NUCLEOTIDE SEQUENCE [LARGE SCALE GENOMIC DNA]</scope>
    <source>
        <strain evidence="2 3">JCM 3224</strain>
    </source>
</reference>
<feature type="domain" description="HTH cro/C1-type" evidence="1">
    <location>
        <begin position="23"/>
        <end position="78"/>
    </location>
</feature>
<dbReference type="CDD" id="cd00093">
    <property type="entry name" value="HTH_XRE"/>
    <property type="match status" value="1"/>
</dbReference>
<dbReference type="PROSITE" id="PS50943">
    <property type="entry name" value="HTH_CROC1"/>
    <property type="match status" value="1"/>
</dbReference>
<protein>
    <submittedName>
        <fullName evidence="2">Helix-turn-helix domain-containing protein</fullName>
    </submittedName>
</protein>
<evidence type="ECO:0000313" key="3">
    <source>
        <dbReference type="Proteomes" id="UP000586827"/>
    </source>
</evidence>
<dbReference type="Gene3D" id="1.10.260.40">
    <property type="entry name" value="lambda repressor-like DNA-binding domains"/>
    <property type="match status" value="1"/>
</dbReference>
<dbReference type="RefSeq" id="WP_067523910.1">
    <property type="nucleotide sequence ID" value="NZ_JABELX010000008.1"/>
</dbReference>
<sequence length="301" mass="34186">MTGVDDWEHTGSTLPRRQLGRFLKEAREGVGLTLERAAALMEWNKSTLSRMERGLTEKVRIRDVLALCENYGLDEEKSAAARELAEQAPGRTWWRSYSDVIAAKFNTYVGLEAGASELAIFQPLIVPGLLQTADYARTLDRQYFRDDSDEDLERRVALRIQRQHLVARQRQPVRLSVVLHESVLRTTVGGPRIMAAQLRRIADLSTRDNVGVRILPFRAGFPTGSVVSQFIVMTFPNDGKIKPVEPTIVFAESFAGDVYLEERNDVHRCQQAFHTLLAATLDDRPSRDLMRELARDYDSER</sequence>
<dbReference type="SUPFAM" id="SSF47413">
    <property type="entry name" value="lambda repressor-like DNA-binding domains"/>
    <property type="match status" value="1"/>
</dbReference>
<dbReference type="EMBL" id="JABELX010000008">
    <property type="protein sequence ID" value="NNH72866.1"/>
    <property type="molecule type" value="Genomic_DNA"/>
</dbReference>
<proteinExistence type="predicted"/>
<dbReference type="AlphaFoldDB" id="A0A849C5C2"/>
<dbReference type="Proteomes" id="UP000586827">
    <property type="component" value="Unassembled WGS sequence"/>
</dbReference>
<dbReference type="GO" id="GO:0003677">
    <property type="term" value="F:DNA binding"/>
    <property type="evidence" value="ECO:0007669"/>
    <property type="project" value="InterPro"/>
</dbReference>
<evidence type="ECO:0000259" key="1">
    <source>
        <dbReference type="PROSITE" id="PS50943"/>
    </source>
</evidence>
<dbReference type="InterPro" id="IPR043917">
    <property type="entry name" value="DUF5753"/>
</dbReference>
<name>A0A849C5C2_9NOCA</name>
<dbReference type="InterPro" id="IPR001387">
    <property type="entry name" value="Cro/C1-type_HTH"/>
</dbReference>
<dbReference type="InterPro" id="IPR010982">
    <property type="entry name" value="Lambda_DNA-bd_dom_sf"/>
</dbReference>
<dbReference type="SMART" id="SM00530">
    <property type="entry name" value="HTH_XRE"/>
    <property type="match status" value="1"/>
</dbReference>
<accession>A0A849C5C2</accession>
<evidence type="ECO:0000313" key="2">
    <source>
        <dbReference type="EMBL" id="NNH72866.1"/>
    </source>
</evidence>
<dbReference type="Pfam" id="PF19054">
    <property type="entry name" value="DUF5753"/>
    <property type="match status" value="1"/>
</dbReference>